<feature type="region of interest" description="Disordered" evidence="1">
    <location>
        <begin position="119"/>
        <end position="146"/>
    </location>
</feature>
<organism evidence="2 3">
    <name type="scientific">Drosophila suzukii</name>
    <name type="common">Spotted-wing drosophila fruit fly</name>
    <dbReference type="NCBI Taxonomy" id="28584"/>
    <lineage>
        <taxon>Eukaryota</taxon>
        <taxon>Metazoa</taxon>
        <taxon>Ecdysozoa</taxon>
        <taxon>Arthropoda</taxon>
        <taxon>Hexapoda</taxon>
        <taxon>Insecta</taxon>
        <taxon>Pterygota</taxon>
        <taxon>Neoptera</taxon>
        <taxon>Endopterygota</taxon>
        <taxon>Diptera</taxon>
        <taxon>Brachycera</taxon>
        <taxon>Muscomorpha</taxon>
        <taxon>Ephydroidea</taxon>
        <taxon>Drosophilidae</taxon>
        <taxon>Drosophila</taxon>
        <taxon>Sophophora</taxon>
    </lineage>
</organism>
<sequence length="227" mass="24355">MAGNAAKSKRDCSSRTQMEMAVATEGPTLGAISLNEDAEPSSSSGCGSEQPTSSGETDSEADANSTSDPDANAKVDDTGDPQTNLYSPLAGDSDNDQDEVEIFCEETISLLAHEILCCEGESDSETEMETETDGEEDTDEAKESDKLEDILEYGLHNPYQLMFSEEDDENPNESEGTENTLPIVSETTVLLDEDQQSEEKPEAIKDLAPSHLSPPGGFHVSTNLSFK</sequence>
<keyword evidence="2" id="KW-1185">Reference proteome</keyword>
<evidence type="ECO:0000313" key="2">
    <source>
        <dbReference type="Proteomes" id="UP001652628"/>
    </source>
</evidence>
<reference evidence="3" key="1">
    <citation type="submission" date="2025-08" db="UniProtKB">
        <authorList>
            <consortium name="RefSeq"/>
        </authorList>
    </citation>
    <scope>IDENTIFICATION</scope>
</reference>
<dbReference type="RefSeq" id="XP_016942123.2">
    <property type="nucleotide sequence ID" value="XM_017086634.4"/>
</dbReference>
<proteinExistence type="predicted"/>
<evidence type="ECO:0000313" key="3">
    <source>
        <dbReference type="RefSeq" id="XP_016942123.2"/>
    </source>
</evidence>
<dbReference type="Proteomes" id="UP001652628">
    <property type="component" value="Chromosome X"/>
</dbReference>
<feature type="compositionally biased region" description="Polar residues" evidence="1">
    <location>
        <begin position="40"/>
        <end position="69"/>
    </location>
</feature>
<feature type="region of interest" description="Disordered" evidence="1">
    <location>
        <begin position="192"/>
        <end position="227"/>
    </location>
</feature>
<name>A0AB39ZSK9_DROSZ</name>
<evidence type="ECO:0000256" key="1">
    <source>
        <dbReference type="SAM" id="MobiDB-lite"/>
    </source>
</evidence>
<feature type="compositionally biased region" description="Acidic residues" evidence="1">
    <location>
        <begin position="120"/>
        <end position="140"/>
    </location>
</feature>
<accession>A0AB39ZSK9</accession>
<dbReference type="GeneID" id="108019021"/>
<gene>
    <name evidence="3" type="primary">LOC108019021</name>
</gene>
<dbReference type="AlphaFoldDB" id="A0AB39ZSK9"/>
<feature type="region of interest" description="Disordered" evidence="1">
    <location>
        <begin position="1"/>
        <end position="101"/>
    </location>
</feature>
<protein>
    <submittedName>
        <fullName evidence="3">Clumping factor A</fullName>
    </submittedName>
</protein>